<keyword evidence="1" id="KW-0472">Membrane</keyword>
<feature type="transmembrane region" description="Helical" evidence="1">
    <location>
        <begin position="133"/>
        <end position="161"/>
    </location>
</feature>
<reference evidence="2 3" key="1">
    <citation type="submission" date="2023-04" db="EMBL/GenBank/DDBJ databases">
        <title>Forest soil microbial communities from Buena Vista Peninsula, Colon Province, Panama.</title>
        <authorList>
            <person name="Bouskill N."/>
        </authorList>
    </citation>
    <scope>NUCLEOTIDE SEQUENCE [LARGE SCALE GENOMIC DNA]</scope>
    <source>
        <strain evidence="2 3">CFH S0262</strain>
    </source>
</reference>
<dbReference type="RefSeq" id="WP_280759172.1">
    <property type="nucleotide sequence ID" value="NZ_JARXVC010000002.1"/>
</dbReference>
<evidence type="ECO:0000313" key="3">
    <source>
        <dbReference type="Proteomes" id="UP001160334"/>
    </source>
</evidence>
<keyword evidence="1" id="KW-1133">Transmembrane helix</keyword>
<feature type="transmembrane region" description="Helical" evidence="1">
    <location>
        <begin position="212"/>
        <end position="233"/>
    </location>
</feature>
<feature type="transmembrane region" description="Helical" evidence="1">
    <location>
        <begin position="239"/>
        <end position="259"/>
    </location>
</feature>
<keyword evidence="1" id="KW-0812">Transmembrane</keyword>
<keyword evidence="3" id="KW-1185">Reference proteome</keyword>
<sequence length="270" mass="27952">MTNHKNSSRQRTLAFTRRAWIQQGTMSLWFSALIGTGFALLAILGSAGKPSTPALGQILPVDVPALVAVADSNSEVLTMTSYMLLLAPALLGTLVGIIATLTLPGVVADDVNGGGIEVLLASPVPRASLFRSYLAASMVLATTSWLVASLSFGVTACAVGALKGYSVTTSVPYFVALIVLPLSLGIWSSAATLFGALLYPRSLETRAGMNGGPIRLLALAPSLVAIPSVLFLGDWVLPALGAVLVLTGLASYFIVHVTARGFRSTRLLGA</sequence>
<proteinExistence type="predicted"/>
<evidence type="ECO:0000256" key="1">
    <source>
        <dbReference type="SAM" id="Phobius"/>
    </source>
</evidence>
<evidence type="ECO:0000313" key="2">
    <source>
        <dbReference type="EMBL" id="MDH6279800.1"/>
    </source>
</evidence>
<accession>A0ABT6M794</accession>
<organism evidence="2 3">
    <name type="scientific">Prescottella agglutinans</name>
    <dbReference type="NCBI Taxonomy" id="1644129"/>
    <lineage>
        <taxon>Bacteria</taxon>
        <taxon>Bacillati</taxon>
        <taxon>Actinomycetota</taxon>
        <taxon>Actinomycetes</taxon>
        <taxon>Mycobacteriales</taxon>
        <taxon>Nocardiaceae</taxon>
        <taxon>Prescottella</taxon>
    </lineage>
</organism>
<feature type="transmembrane region" description="Helical" evidence="1">
    <location>
        <begin position="173"/>
        <end position="200"/>
    </location>
</feature>
<dbReference type="EMBL" id="JARXVC010000002">
    <property type="protein sequence ID" value="MDH6279800.1"/>
    <property type="molecule type" value="Genomic_DNA"/>
</dbReference>
<gene>
    <name evidence="2" type="ORF">M2280_001009</name>
</gene>
<feature type="transmembrane region" description="Helical" evidence="1">
    <location>
        <begin position="80"/>
        <end position="103"/>
    </location>
</feature>
<protein>
    <submittedName>
        <fullName evidence="2">ABC-2 type transport system permease protein</fullName>
    </submittedName>
</protein>
<name>A0ABT6M794_9NOCA</name>
<dbReference type="Proteomes" id="UP001160334">
    <property type="component" value="Unassembled WGS sequence"/>
</dbReference>
<comment type="caution">
    <text evidence="2">The sequence shown here is derived from an EMBL/GenBank/DDBJ whole genome shotgun (WGS) entry which is preliminary data.</text>
</comment>